<name>A0AAU7XCH3_9HYPH</name>
<dbReference type="RefSeq" id="WP_407049778.1">
    <property type="nucleotide sequence ID" value="NZ_CP158568.1"/>
</dbReference>
<reference evidence="1" key="1">
    <citation type="submission" date="2024-06" db="EMBL/GenBank/DDBJ databases">
        <title>Methylostella associata gen. nov., sp. nov., a novel Ancalomicrobiaceae-affiliated facultatively methylotrophic bacteria that feed on methanotrophs of the genus Methylococcus.</title>
        <authorList>
            <person name="Saltykova V."/>
            <person name="Danilova O.V."/>
            <person name="Oshkin I.Y."/>
            <person name="Belova S.E."/>
            <person name="Pimenov N.V."/>
            <person name="Dedysh S.N."/>
        </authorList>
    </citation>
    <scope>NUCLEOTIDE SEQUENCE</scope>
    <source>
        <strain evidence="1">S20</strain>
    </source>
</reference>
<organism evidence="1">
    <name type="scientific">Methyloraptor flagellatus</name>
    <dbReference type="NCBI Taxonomy" id="3162530"/>
    <lineage>
        <taxon>Bacteria</taxon>
        <taxon>Pseudomonadati</taxon>
        <taxon>Pseudomonadota</taxon>
        <taxon>Alphaproteobacteria</taxon>
        <taxon>Hyphomicrobiales</taxon>
        <taxon>Ancalomicrobiaceae</taxon>
        <taxon>Methyloraptor</taxon>
    </lineage>
</organism>
<gene>
    <name evidence="1" type="ORF">ABS361_22290</name>
</gene>
<proteinExistence type="predicted"/>
<protein>
    <submittedName>
        <fullName evidence="1">Uncharacterized protein</fullName>
    </submittedName>
</protein>
<evidence type="ECO:0000313" key="1">
    <source>
        <dbReference type="EMBL" id="XBY44688.1"/>
    </source>
</evidence>
<sequence length="44" mass="4673">MLQFHGIEAALGVGHVESIQAEDKNHGWAMVVLGAKLLFAPGDD</sequence>
<accession>A0AAU7XCH3</accession>
<dbReference type="EMBL" id="CP158568">
    <property type="protein sequence ID" value="XBY44688.1"/>
    <property type="molecule type" value="Genomic_DNA"/>
</dbReference>
<dbReference type="AlphaFoldDB" id="A0AAU7XCH3"/>
<dbReference type="KEGG" id="mflg:ABS361_22290"/>